<evidence type="ECO:0000313" key="14">
    <source>
        <dbReference type="EMBL" id="HIQ90459.1"/>
    </source>
</evidence>
<dbReference type="SUPFAM" id="SSF56784">
    <property type="entry name" value="HAD-like"/>
    <property type="match status" value="1"/>
</dbReference>
<dbReference type="Proteomes" id="UP000886786">
    <property type="component" value="Unassembled WGS sequence"/>
</dbReference>
<dbReference type="InterPro" id="IPR001757">
    <property type="entry name" value="P_typ_ATPase"/>
</dbReference>
<feature type="transmembrane region" description="Helical" evidence="12">
    <location>
        <begin position="805"/>
        <end position="821"/>
    </location>
</feature>
<dbReference type="Pfam" id="PF00690">
    <property type="entry name" value="Cation_ATPase_N"/>
    <property type="match status" value="1"/>
</dbReference>
<dbReference type="InterPro" id="IPR004014">
    <property type="entry name" value="ATPase_P-typ_cation-transptr_N"/>
</dbReference>
<evidence type="ECO:0000256" key="2">
    <source>
        <dbReference type="ARBA" id="ARBA00005675"/>
    </source>
</evidence>
<dbReference type="PANTHER" id="PTHR43294:SF21">
    <property type="entry name" value="CATION TRANSPORTING ATPASE"/>
    <property type="match status" value="1"/>
</dbReference>
<dbReference type="PRINTS" id="PR00120">
    <property type="entry name" value="HATPASE"/>
</dbReference>
<dbReference type="GO" id="GO:0005524">
    <property type="term" value="F:ATP binding"/>
    <property type="evidence" value="ECO:0007669"/>
    <property type="project" value="UniProtKB-KW"/>
</dbReference>
<dbReference type="AlphaFoldDB" id="A0A9D0ZQD3"/>
<feature type="domain" description="Cation-transporting P-type ATPase N-terminal" evidence="13">
    <location>
        <begin position="3"/>
        <end position="76"/>
    </location>
</feature>
<organism evidence="14 15">
    <name type="scientific">Candidatus Coprosoma intestinipullorum</name>
    <dbReference type="NCBI Taxonomy" id="2840752"/>
    <lineage>
        <taxon>Bacteria</taxon>
        <taxon>Bacillati</taxon>
        <taxon>Bacillota</taxon>
        <taxon>Bacillota incertae sedis</taxon>
        <taxon>Candidatus Coprosoma</taxon>
    </lineage>
</organism>
<reference evidence="14" key="1">
    <citation type="submission" date="2020-10" db="EMBL/GenBank/DDBJ databases">
        <authorList>
            <person name="Gilroy R."/>
        </authorList>
    </citation>
    <scope>NUCLEOTIDE SEQUENCE</scope>
    <source>
        <strain evidence="14">CHK147-3167</strain>
    </source>
</reference>
<dbReference type="Gene3D" id="1.20.1110.10">
    <property type="entry name" value="Calcium-transporting ATPase, transmembrane domain"/>
    <property type="match status" value="2"/>
</dbReference>
<dbReference type="InterPro" id="IPR023298">
    <property type="entry name" value="ATPase_P-typ_TM_dom_sf"/>
</dbReference>
<evidence type="ECO:0000256" key="6">
    <source>
        <dbReference type="ARBA" id="ARBA00022741"/>
    </source>
</evidence>
<dbReference type="SFLD" id="SFLDF00027">
    <property type="entry name" value="p-type_atpase"/>
    <property type="match status" value="1"/>
</dbReference>
<feature type="transmembrane region" description="Helical" evidence="12">
    <location>
        <begin position="737"/>
        <end position="760"/>
    </location>
</feature>
<keyword evidence="6" id="KW-0547">Nucleotide-binding</keyword>
<evidence type="ECO:0000313" key="15">
    <source>
        <dbReference type="Proteomes" id="UP000886786"/>
    </source>
</evidence>
<name>A0A9D0ZQD3_9FIRM</name>
<comment type="caution">
    <text evidence="14">The sequence shown here is derived from an EMBL/GenBank/DDBJ whole genome shotgun (WGS) entry which is preliminary data.</text>
</comment>
<dbReference type="InterPro" id="IPR059000">
    <property type="entry name" value="ATPase_P-type_domA"/>
</dbReference>
<dbReference type="FunFam" id="2.70.150.10:FF:000160">
    <property type="entry name" value="Sarcoplasmic/endoplasmic reticulum calcium ATPase 1"/>
    <property type="match status" value="1"/>
</dbReference>
<dbReference type="EMBL" id="DVFV01000042">
    <property type="protein sequence ID" value="HIQ90459.1"/>
    <property type="molecule type" value="Genomic_DNA"/>
</dbReference>
<dbReference type="InterPro" id="IPR036412">
    <property type="entry name" value="HAD-like_sf"/>
</dbReference>
<dbReference type="InterPro" id="IPR050510">
    <property type="entry name" value="Cation_transp_ATPase_P-type"/>
</dbReference>
<dbReference type="InterPro" id="IPR044492">
    <property type="entry name" value="P_typ_ATPase_HD_dom"/>
</dbReference>
<dbReference type="InterPro" id="IPR023299">
    <property type="entry name" value="ATPase_P-typ_cyto_dom_N"/>
</dbReference>
<evidence type="ECO:0000259" key="13">
    <source>
        <dbReference type="SMART" id="SM00831"/>
    </source>
</evidence>
<keyword evidence="11 12" id="KW-0472">Membrane</keyword>
<dbReference type="InterPro" id="IPR006068">
    <property type="entry name" value="ATPase_P-typ_cation-transptr_C"/>
</dbReference>
<dbReference type="Gene3D" id="3.40.1110.10">
    <property type="entry name" value="Calcium-transporting ATPase, cytoplasmic domain N"/>
    <property type="match status" value="2"/>
</dbReference>
<dbReference type="SUPFAM" id="SSF81660">
    <property type="entry name" value="Metal cation-transporting ATPase, ATP-binding domain N"/>
    <property type="match status" value="1"/>
</dbReference>
<dbReference type="SFLD" id="SFLDG00002">
    <property type="entry name" value="C1.7:_P-type_atpase_like"/>
    <property type="match status" value="1"/>
</dbReference>
<dbReference type="InterPro" id="IPR018303">
    <property type="entry name" value="ATPase_P-typ_P_site"/>
</dbReference>
<dbReference type="PANTHER" id="PTHR43294">
    <property type="entry name" value="SODIUM/POTASSIUM-TRANSPORTING ATPASE SUBUNIT ALPHA"/>
    <property type="match status" value="1"/>
</dbReference>
<dbReference type="InterPro" id="IPR023214">
    <property type="entry name" value="HAD_sf"/>
</dbReference>
<dbReference type="Pfam" id="PF00122">
    <property type="entry name" value="E1-E2_ATPase"/>
    <property type="match status" value="1"/>
</dbReference>
<dbReference type="PROSITE" id="PS00154">
    <property type="entry name" value="ATPASE_E1_E2"/>
    <property type="match status" value="1"/>
</dbReference>
<dbReference type="NCBIfam" id="TIGR01494">
    <property type="entry name" value="ATPase_P-type"/>
    <property type="match status" value="2"/>
</dbReference>
<gene>
    <name evidence="14" type="ORF">IAB27_02375</name>
</gene>
<evidence type="ECO:0000256" key="9">
    <source>
        <dbReference type="ARBA" id="ARBA00022967"/>
    </source>
</evidence>
<evidence type="ECO:0000256" key="4">
    <source>
        <dbReference type="ARBA" id="ARBA00022553"/>
    </source>
</evidence>
<feature type="transmembrane region" description="Helical" evidence="12">
    <location>
        <begin position="56"/>
        <end position="76"/>
    </location>
</feature>
<comment type="subcellular location">
    <subcellularLocation>
        <location evidence="1">Cell membrane</location>
        <topology evidence="1">Multi-pass membrane protein</topology>
    </subcellularLocation>
</comment>
<dbReference type="SMART" id="SM00831">
    <property type="entry name" value="Cation_ATPase_N"/>
    <property type="match status" value="1"/>
</dbReference>
<evidence type="ECO:0000256" key="5">
    <source>
        <dbReference type="ARBA" id="ARBA00022692"/>
    </source>
</evidence>
<dbReference type="Pfam" id="PF00689">
    <property type="entry name" value="Cation_ATPase_C"/>
    <property type="match status" value="1"/>
</dbReference>
<dbReference type="InterPro" id="IPR008250">
    <property type="entry name" value="ATPase_P-typ_transduc_dom_A_sf"/>
</dbReference>
<dbReference type="Gene3D" id="2.70.150.10">
    <property type="entry name" value="Calcium-transporting ATPase, cytoplasmic transduction domain A"/>
    <property type="match status" value="1"/>
</dbReference>
<dbReference type="Pfam" id="PF13246">
    <property type="entry name" value="Cation_ATPase"/>
    <property type="match status" value="1"/>
</dbReference>
<evidence type="ECO:0000256" key="3">
    <source>
        <dbReference type="ARBA" id="ARBA00022475"/>
    </source>
</evidence>
<proteinExistence type="inferred from homology"/>
<dbReference type="SUPFAM" id="SSF81653">
    <property type="entry name" value="Calcium ATPase, transduction domain A"/>
    <property type="match status" value="1"/>
</dbReference>
<dbReference type="PRINTS" id="PR00119">
    <property type="entry name" value="CATATPASE"/>
</dbReference>
<evidence type="ECO:0000256" key="10">
    <source>
        <dbReference type="ARBA" id="ARBA00022989"/>
    </source>
</evidence>
<keyword evidence="4" id="KW-0597">Phosphoprotein</keyword>
<protein>
    <submittedName>
        <fullName evidence="14">Cation-transporting P-type ATPase</fullName>
    </submittedName>
</protein>
<dbReference type="SUPFAM" id="SSF81665">
    <property type="entry name" value="Calcium ATPase, transmembrane domain M"/>
    <property type="match status" value="1"/>
</dbReference>
<dbReference type="Gene3D" id="3.40.50.1000">
    <property type="entry name" value="HAD superfamily/HAD-like"/>
    <property type="match status" value="2"/>
</dbReference>
<evidence type="ECO:0000256" key="1">
    <source>
        <dbReference type="ARBA" id="ARBA00004651"/>
    </source>
</evidence>
<dbReference type="GO" id="GO:0016887">
    <property type="term" value="F:ATP hydrolysis activity"/>
    <property type="evidence" value="ECO:0007669"/>
    <property type="project" value="InterPro"/>
</dbReference>
<keyword evidence="7" id="KW-0067">ATP-binding</keyword>
<accession>A0A9D0ZQD3</accession>
<keyword evidence="5 12" id="KW-0812">Transmembrane</keyword>
<feature type="transmembrane region" description="Helical" evidence="12">
    <location>
        <begin position="248"/>
        <end position="266"/>
    </location>
</feature>
<evidence type="ECO:0000256" key="7">
    <source>
        <dbReference type="ARBA" id="ARBA00022840"/>
    </source>
</evidence>
<evidence type="ECO:0000256" key="12">
    <source>
        <dbReference type="SAM" id="Phobius"/>
    </source>
</evidence>
<keyword evidence="3" id="KW-1003">Cell membrane</keyword>
<feature type="transmembrane region" description="Helical" evidence="12">
    <location>
        <begin position="82"/>
        <end position="101"/>
    </location>
</feature>
<reference evidence="14" key="2">
    <citation type="journal article" date="2021" name="PeerJ">
        <title>Extensive microbial diversity within the chicken gut microbiome revealed by metagenomics and culture.</title>
        <authorList>
            <person name="Gilroy R."/>
            <person name="Ravi A."/>
            <person name="Getino M."/>
            <person name="Pursley I."/>
            <person name="Horton D.L."/>
            <person name="Alikhan N.F."/>
            <person name="Baker D."/>
            <person name="Gharbi K."/>
            <person name="Hall N."/>
            <person name="Watson M."/>
            <person name="Adriaenssens E.M."/>
            <person name="Foster-Nyarko E."/>
            <person name="Jarju S."/>
            <person name="Secka A."/>
            <person name="Antonio M."/>
            <person name="Oren A."/>
            <person name="Chaudhuri R.R."/>
            <person name="La Ragione R."/>
            <person name="Hildebrand F."/>
            <person name="Pallen M.J."/>
        </authorList>
    </citation>
    <scope>NUCLEOTIDE SEQUENCE</scope>
    <source>
        <strain evidence="14">CHK147-3167</strain>
    </source>
</reference>
<sequence length="866" mass="96252">MEKAYQKTTEEIYKELETSEKGLTNEEAKKRLRTYGQNILAEKPKKTKLQIFLSQFKNMMVILLLVVGLLSLIYSIVTGEDFLEPLVILGTTLVNCIMGYLQESKAEDATEKLKKYTANYVTVKRNNVSRELNSKYLVPGDYIILEAGDKVPADARIVQSYFAKTDESILTGESANVDKIDEVITKDAILAETYNMIYSGTVVTAGKIEAIVVNTGMNTELGKIAGAIDTKEEPVTPLQMKVAKVSRFITGVAFILIAFVLLYGLINHYTFLNIVMLCISMVVASVPESLTIAITATLSIGVSQMAKKKSIVKNLAAIETLGATEVICTDKTGTLTENKMHLTKIYTDEKEIPLNELKNYQTLIDVMDGSNSATLSDNGSYTGDAVDVAIKNHLKEDKLKPSKVKKITELPFDSDRKMMSGVYEKDGEIYLYTKGSLESLIARSKSIQISNENKPLTDEIINKYKEIETNMSEESLKVLAFAFKKVTKEIKDEDDYFKEEKDFTLVGLAGFKDPIRKNIKESIDKCKEAGINVIMLTGDNLQTAMTIAKEAGICAKEDECINASTLTKEDISKNINKYKVYARVSPETKLQIVKAFQKRHKVVAMTGDGVNDAPAIKLANVGIGMGKAGTDVTKDVSDIILLNDSFETITTAVSEGRRIYDNVISNILYNLSSNFTEILIILFGMLTGNTIISAIHVLYIDLVADTVPSIALAYEGASKNVMKQKPNGLNRKIFTKFFSAFLILSVILETLISMIVYYHFLPNGENIAQTLALLSIVVNEFVFAYNCRSLKEQIHTRGFFRNKQLNIGILALLVVQVIVFFSPVGKIFGLTTVTVTEFIYVIVINIISLVIIEMLKPWIVKHFKDE</sequence>
<evidence type="ECO:0000256" key="11">
    <source>
        <dbReference type="ARBA" id="ARBA00023136"/>
    </source>
</evidence>
<keyword evidence="10 12" id="KW-1133">Transmembrane helix</keyword>
<dbReference type="GO" id="GO:0005886">
    <property type="term" value="C:plasma membrane"/>
    <property type="evidence" value="ECO:0007669"/>
    <property type="project" value="UniProtKB-SubCell"/>
</dbReference>
<keyword evidence="9" id="KW-1278">Translocase</keyword>
<dbReference type="FunFam" id="3.40.50.1000:FF:000001">
    <property type="entry name" value="Phospholipid-transporting ATPase IC"/>
    <property type="match status" value="1"/>
</dbReference>
<feature type="transmembrane region" description="Helical" evidence="12">
    <location>
        <begin position="827"/>
        <end position="852"/>
    </location>
</feature>
<evidence type="ECO:0000256" key="8">
    <source>
        <dbReference type="ARBA" id="ARBA00022842"/>
    </source>
</evidence>
<feature type="transmembrane region" description="Helical" evidence="12">
    <location>
        <begin position="766"/>
        <end position="785"/>
    </location>
</feature>
<dbReference type="SFLD" id="SFLDS00003">
    <property type="entry name" value="Haloacid_Dehalogenase"/>
    <property type="match status" value="1"/>
</dbReference>
<comment type="similarity">
    <text evidence="2">Belongs to the cation transport ATPase (P-type) (TC 3.A.3) family. Type IIA subfamily.</text>
</comment>
<keyword evidence="8" id="KW-0460">Magnesium</keyword>